<dbReference type="EMBL" id="OV696695">
    <property type="protein sequence ID" value="CAH1238558.1"/>
    <property type="molecule type" value="Genomic_DNA"/>
</dbReference>
<dbReference type="Pfam" id="PF03253">
    <property type="entry name" value="UT"/>
    <property type="match status" value="1"/>
</dbReference>
<dbReference type="InterPro" id="IPR029020">
    <property type="entry name" value="Ammonium/urea_transptr"/>
</dbReference>
<comment type="catalytic activity">
    <reaction evidence="7">
        <text>urea(in) = urea(out)</text>
        <dbReference type="Rhea" id="RHEA:32799"/>
        <dbReference type="ChEBI" id="CHEBI:16199"/>
    </reaction>
</comment>
<dbReference type="PANTHER" id="PTHR10464">
    <property type="entry name" value="UREA TRANSPORTER"/>
    <property type="match status" value="1"/>
</dbReference>
<dbReference type="InterPro" id="IPR004937">
    <property type="entry name" value="Urea_transporter"/>
</dbReference>
<keyword evidence="10" id="KW-1185">Reference proteome</keyword>
<evidence type="ECO:0000256" key="7">
    <source>
        <dbReference type="ARBA" id="ARBA00033993"/>
    </source>
</evidence>
<dbReference type="Proteomes" id="UP000838412">
    <property type="component" value="Chromosome 10"/>
</dbReference>
<evidence type="ECO:0000256" key="1">
    <source>
        <dbReference type="ARBA" id="ARBA00004651"/>
    </source>
</evidence>
<organism evidence="9 10">
    <name type="scientific">Branchiostoma lanceolatum</name>
    <name type="common">Common lancelet</name>
    <name type="synonym">Amphioxus lanceolatum</name>
    <dbReference type="NCBI Taxonomy" id="7740"/>
    <lineage>
        <taxon>Eukaryota</taxon>
        <taxon>Metazoa</taxon>
        <taxon>Chordata</taxon>
        <taxon>Cephalochordata</taxon>
        <taxon>Leptocardii</taxon>
        <taxon>Amphioxiformes</taxon>
        <taxon>Branchiostomatidae</taxon>
        <taxon>Branchiostoma</taxon>
    </lineage>
</organism>
<evidence type="ECO:0000256" key="8">
    <source>
        <dbReference type="SAM" id="Phobius"/>
    </source>
</evidence>
<dbReference type="PANTHER" id="PTHR10464:SF4">
    <property type="entry name" value="UREA TRANSPORTER"/>
    <property type="match status" value="1"/>
</dbReference>
<dbReference type="AlphaFoldDB" id="A0A8J9YQK5"/>
<dbReference type="OrthoDB" id="426293at2759"/>
<gene>
    <name evidence="9" type="primary">SLC14A2</name>
    <name evidence="9" type="ORF">BLAG_LOCUS3123</name>
</gene>
<dbReference type="GO" id="GO:0015204">
    <property type="term" value="F:urea transmembrane transporter activity"/>
    <property type="evidence" value="ECO:0007669"/>
    <property type="project" value="InterPro"/>
</dbReference>
<comment type="subcellular location">
    <subcellularLocation>
        <location evidence="1">Cell membrane</location>
        <topology evidence="1">Multi-pass membrane protein</topology>
    </subcellularLocation>
</comment>
<keyword evidence="3" id="KW-1003">Cell membrane</keyword>
<keyword evidence="6 8" id="KW-0472">Membrane</keyword>
<proteinExistence type="inferred from homology"/>
<keyword evidence="5 8" id="KW-1133">Transmembrane helix</keyword>
<evidence type="ECO:0000256" key="2">
    <source>
        <dbReference type="ARBA" id="ARBA00005914"/>
    </source>
</evidence>
<name>A0A8J9YQK5_BRALA</name>
<feature type="transmembrane region" description="Helical" evidence="8">
    <location>
        <begin position="27"/>
        <end position="44"/>
    </location>
</feature>
<evidence type="ECO:0000256" key="6">
    <source>
        <dbReference type="ARBA" id="ARBA00023136"/>
    </source>
</evidence>
<evidence type="ECO:0000256" key="4">
    <source>
        <dbReference type="ARBA" id="ARBA00022692"/>
    </source>
</evidence>
<evidence type="ECO:0000313" key="10">
    <source>
        <dbReference type="Proteomes" id="UP000838412"/>
    </source>
</evidence>
<keyword evidence="4 8" id="KW-0812">Transmembrane</keyword>
<accession>A0A8J9YQK5</accession>
<reference evidence="9" key="1">
    <citation type="submission" date="2022-01" db="EMBL/GenBank/DDBJ databases">
        <authorList>
            <person name="Braso-Vives M."/>
        </authorList>
    </citation>
    <scope>NUCLEOTIDE SEQUENCE</scope>
</reference>
<evidence type="ECO:0000313" key="9">
    <source>
        <dbReference type="EMBL" id="CAH1238558.1"/>
    </source>
</evidence>
<dbReference type="GO" id="GO:0005886">
    <property type="term" value="C:plasma membrane"/>
    <property type="evidence" value="ECO:0007669"/>
    <property type="project" value="UniProtKB-SubCell"/>
</dbReference>
<comment type="similarity">
    <text evidence="2">Belongs to the urea transporter family.</text>
</comment>
<evidence type="ECO:0000256" key="5">
    <source>
        <dbReference type="ARBA" id="ARBA00022989"/>
    </source>
</evidence>
<dbReference type="Gene3D" id="1.10.3430.10">
    <property type="entry name" value="Ammonium transporter AmtB like domains"/>
    <property type="match status" value="1"/>
</dbReference>
<sequence>MTLCYGIFCALLWAGMTDVFAMLDLPVLAFPFCLGTLLFLGATSESRALQKVPLSHVTYPEEHRRRFKRNAIVPANPN</sequence>
<evidence type="ECO:0000256" key="3">
    <source>
        <dbReference type="ARBA" id="ARBA00022475"/>
    </source>
</evidence>
<protein>
    <submittedName>
        <fullName evidence="9">SLC14A2 protein</fullName>
    </submittedName>
</protein>